<organism evidence="3 4">
    <name type="scientific">Sandaracinobacteroides saxicola</name>
    <dbReference type="NCBI Taxonomy" id="2759707"/>
    <lineage>
        <taxon>Bacteria</taxon>
        <taxon>Pseudomonadati</taxon>
        <taxon>Pseudomonadota</taxon>
        <taxon>Alphaproteobacteria</taxon>
        <taxon>Sphingomonadales</taxon>
        <taxon>Sphingosinicellaceae</taxon>
        <taxon>Sandaracinobacteroides</taxon>
    </lineage>
</organism>
<protein>
    <recommendedName>
        <fullName evidence="2">L,D-TPase catalytic domain-containing protein</fullName>
    </recommendedName>
</protein>
<dbReference type="Proteomes" id="UP000515292">
    <property type="component" value="Chromosome"/>
</dbReference>
<keyword evidence="1" id="KW-0573">Peptidoglycan synthesis</keyword>
<proteinExistence type="predicted"/>
<gene>
    <name evidence="3" type="ORF">H3309_09510</name>
</gene>
<dbReference type="AlphaFoldDB" id="A0A7G5IE65"/>
<dbReference type="GO" id="GO:0008360">
    <property type="term" value="P:regulation of cell shape"/>
    <property type="evidence" value="ECO:0007669"/>
    <property type="project" value="UniProtKB-UniRule"/>
</dbReference>
<keyword evidence="1" id="KW-0133">Cell shape</keyword>
<keyword evidence="1" id="KW-0961">Cell wall biogenesis/degradation</keyword>
<evidence type="ECO:0000313" key="4">
    <source>
        <dbReference type="Proteomes" id="UP000515292"/>
    </source>
</evidence>
<dbReference type="PROSITE" id="PS52029">
    <property type="entry name" value="LD_TPASE"/>
    <property type="match status" value="1"/>
</dbReference>
<feature type="active site" description="Proton donor/acceptor" evidence="1">
    <location>
        <position position="127"/>
    </location>
</feature>
<dbReference type="EMBL" id="CP059851">
    <property type="protein sequence ID" value="QMW21657.1"/>
    <property type="molecule type" value="Genomic_DNA"/>
</dbReference>
<keyword evidence="4" id="KW-1185">Reference proteome</keyword>
<dbReference type="GO" id="GO:0009252">
    <property type="term" value="P:peptidoglycan biosynthetic process"/>
    <property type="evidence" value="ECO:0007669"/>
    <property type="project" value="UniProtKB-KW"/>
</dbReference>
<feature type="active site" description="Nucleophile" evidence="1">
    <location>
        <position position="139"/>
    </location>
</feature>
<evidence type="ECO:0000313" key="3">
    <source>
        <dbReference type="EMBL" id="QMW21657.1"/>
    </source>
</evidence>
<dbReference type="PANTHER" id="PTHR38589">
    <property type="entry name" value="BLR0621 PROTEIN"/>
    <property type="match status" value="1"/>
</dbReference>
<dbReference type="GO" id="GO:0071555">
    <property type="term" value="P:cell wall organization"/>
    <property type="evidence" value="ECO:0007669"/>
    <property type="project" value="UniProtKB-UniRule"/>
</dbReference>
<name>A0A7G5IE65_9SPHN</name>
<evidence type="ECO:0000256" key="1">
    <source>
        <dbReference type="PROSITE-ProRule" id="PRU01373"/>
    </source>
</evidence>
<dbReference type="RefSeq" id="WP_182294503.1">
    <property type="nucleotide sequence ID" value="NZ_CP059851.1"/>
</dbReference>
<dbReference type="PANTHER" id="PTHR38589:SF1">
    <property type="entry name" value="BLR0621 PROTEIN"/>
    <property type="match status" value="1"/>
</dbReference>
<dbReference type="InterPro" id="IPR005490">
    <property type="entry name" value="LD_TPept_cat_dom"/>
</dbReference>
<reference evidence="3 4" key="1">
    <citation type="submission" date="2020-07" db="EMBL/GenBank/DDBJ databases">
        <title>Complete genome sequence for Sandaracinobacter sp. M6.</title>
        <authorList>
            <person name="Tang Y."/>
            <person name="Liu Q."/>
            <person name="Guo Z."/>
            <person name="Lei P."/>
            <person name="Huang B."/>
        </authorList>
    </citation>
    <scope>NUCLEOTIDE SEQUENCE [LARGE SCALE GENOMIC DNA]</scope>
    <source>
        <strain evidence="3 4">M6</strain>
    </source>
</reference>
<sequence length="163" mass="17546">MIVAEGVLRAFGEAVPCVTGRGGVVDAAAKREGDGATPRGTWALRGVLLRPDRVAAMPLVLPWRWLRPADGWSDGVDDPAYNRPVVHPHRFSAERLWRDDAVYDVIVVLGHNDAPVVAGAGSAIFWHLMRDDGAPTEGCLAVRREAMLGLLPRLRAGIAVTVV</sequence>
<accession>A0A7G5IE65</accession>
<feature type="domain" description="L,D-TPase catalytic" evidence="2">
    <location>
        <begin position="1"/>
        <end position="163"/>
    </location>
</feature>
<evidence type="ECO:0000259" key="2">
    <source>
        <dbReference type="PROSITE" id="PS52029"/>
    </source>
</evidence>
<dbReference type="GO" id="GO:0016740">
    <property type="term" value="F:transferase activity"/>
    <property type="evidence" value="ECO:0007669"/>
    <property type="project" value="InterPro"/>
</dbReference>
<dbReference type="KEGG" id="sand:H3309_09510"/>
<dbReference type="Pfam" id="PF03734">
    <property type="entry name" value="YkuD"/>
    <property type="match status" value="1"/>
</dbReference>
<comment type="pathway">
    <text evidence="1">Cell wall biogenesis; peptidoglycan biosynthesis.</text>
</comment>